<dbReference type="EMBL" id="FNIZ01000009">
    <property type="protein sequence ID" value="SDO94063.1"/>
    <property type="molecule type" value="Genomic_DNA"/>
</dbReference>
<organism evidence="1 2">
    <name type="scientific">Halobacillus aidingensis</name>
    <dbReference type="NCBI Taxonomy" id="240303"/>
    <lineage>
        <taxon>Bacteria</taxon>
        <taxon>Bacillati</taxon>
        <taxon>Bacillota</taxon>
        <taxon>Bacilli</taxon>
        <taxon>Bacillales</taxon>
        <taxon>Bacillaceae</taxon>
        <taxon>Halobacillus</taxon>
    </lineage>
</organism>
<dbReference type="STRING" id="240303.SAMN05421677_109126"/>
<reference evidence="2" key="1">
    <citation type="submission" date="2016-10" db="EMBL/GenBank/DDBJ databases">
        <authorList>
            <person name="Varghese N."/>
            <person name="Submissions S."/>
        </authorList>
    </citation>
    <scope>NUCLEOTIDE SEQUENCE [LARGE SCALE GENOMIC DNA]</scope>
    <source>
        <strain evidence="2">CGMCC 1.3703</strain>
    </source>
</reference>
<accession>A0A1H0NN00</accession>
<keyword evidence="2" id="KW-1185">Reference proteome</keyword>
<dbReference type="RefSeq" id="WP_089652572.1">
    <property type="nucleotide sequence ID" value="NZ_FNIZ01000009.1"/>
</dbReference>
<protein>
    <submittedName>
        <fullName evidence="1">Uncharacterized protein</fullName>
    </submittedName>
</protein>
<evidence type="ECO:0000313" key="1">
    <source>
        <dbReference type="EMBL" id="SDO94063.1"/>
    </source>
</evidence>
<dbReference type="OrthoDB" id="2690546at2"/>
<proteinExistence type="predicted"/>
<evidence type="ECO:0000313" key="2">
    <source>
        <dbReference type="Proteomes" id="UP000198860"/>
    </source>
</evidence>
<dbReference type="AlphaFoldDB" id="A0A1H0NN00"/>
<name>A0A1H0NN00_HALAD</name>
<sequence>MGAYWFQGYVENDKGPCFSECTVKKEKFVRDRTGKEPYTLMVVDGFHVSPGHVMMDLNEPLAFSPSVTDTGNRYIKRGCTLLLTQHLVTSLRHYRNQYDQFLNRCQSLPLDYMVIPVVPAKMLRPEMVRFFARKGSPFLCVEVQSVGELTEVCWEWVAQAQAYKRMPLTMFVKDTENTSNNYAELWSSLCEQYGIIKLTDVQDDEILSLKNLKDSGIYPHKGGIVPGGYADYNLYRFSEDRTFEEADDFRYHNSVPNVTVMNGQVKQVNQKVIDEKPGSHIQVKIHKHFV</sequence>
<dbReference type="Proteomes" id="UP000198860">
    <property type="component" value="Unassembled WGS sequence"/>
</dbReference>
<gene>
    <name evidence="1" type="ORF">SAMN05421677_109126</name>
</gene>